<protein>
    <submittedName>
        <fullName evidence="2">Uncharacterized protein</fullName>
    </submittedName>
</protein>
<reference evidence="2" key="2">
    <citation type="submission" date="2024-07" db="EMBL/GenBank/DDBJ databases">
        <title>Streptomyces haneummycinica sp. nov., a new antibiotic-producing actinobacterium isolated from marine sediment.</title>
        <authorList>
            <person name="Uemura M."/>
            <person name="Hamada M."/>
            <person name="Hirano S."/>
            <person name="Kobayashi K."/>
            <person name="Ohshiro T."/>
            <person name="Kobayashi T."/>
            <person name="Terahara T."/>
        </authorList>
    </citation>
    <scope>NUCLEOTIDE SEQUENCE</scope>
    <source>
        <strain evidence="2">KM77-8</strain>
    </source>
</reference>
<gene>
    <name evidence="2" type="ORF">SHKM778_73750</name>
</gene>
<evidence type="ECO:0000256" key="1">
    <source>
        <dbReference type="SAM" id="MobiDB-lite"/>
    </source>
</evidence>
<dbReference type="AlphaFoldDB" id="A0AAT9HUN3"/>
<reference evidence="2" key="1">
    <citation type="submission" date="2024-06" db="EMBL/GenBank/DDBJ databases">
        <authorList>
            <consortium name="consrtm"/>
            <person name="Uemura M."/>
            <person name="Terahara T."/>
        </authorList>
    </citation>
    <scope>NUCLEOTIDE SEQUENCE</scope>
    <source>
        <strain evidence="2">KM77-8</strain>
    </source>
</reference>
<feature type="region of interest" description="Disordered" evidence="1">
    <location>
        <begin position="48"/>
        <end position="69"/>
    </location>
</feature>
<dbReference type="EMBL" id="AP035768">
    <property type="protein sequence ID" value="BFO20987.1"/>
    <property type="molecule type" value="Genomic_DNA"/>
</dbReference>
<name>A0AAT9HUN3_9ACTN</name>
<evidence type="ECO:0000313" key="2">
    <source>
        <dbReference type="EMBL" id="BFO20987.1"/>
    </source>
</evidence>
<accession>A0AAT9HUN3</accession>
<organism evidence="2">
    <name type="scientific">Streptomyces haneummycinicus</name>
    <dbReference type="NCBI Taxonomy" id="3074435"/>
    <lineage>
        <taxon>Bacteria</taxon>
        <taxon>Bacillati</taxon>
        <taxon>Actinomycetota</taxon>
        <taxon>Actinomycetes</taxon>
        <taxon>Kitasatosporales</taxon>
        <taxon>Streptomycetaceae</taxon>
        <taxon>Streptomyces</taxon>
    </lineage>
</organism>
<sequence length="100" mass="10212">MTAVVDSNVSGRGGARWRFVVAAVGRLGALRAAEGDAEGVDGVALEAESDVGVDGGGDADVGVAEEWSDPSGHHNKIVLRAHRQGLSAMESDIWLRSSGG</sequence>
<proteinExistence type="predicted"/>